<comment type="caution">
    <text evidence="1">The sequence shown here is derived from an EMBL/GenBank/DDBJ whole genome shotgun (WGS) entry which is preliminary data.</text>
</comment>
<keyword evidence="2" id="KW-1185">Reference proteome</keyword>
<organism evidence="1 2">
    <name type="scientific">Monilinia laxa</name>
    <name type="common">Brown rot fungus</name>
    <name type="synonym">Sclerotinia laxa</name>
    <dbReference type="NCBI Taxonomy" id="61186"/>
    <lineage>
        <taxon>Eukaryota</taxon>
        <taxon>Fungi</taxon>
        <taxon>Dikarya</taxon>
        <taxon>Ascomycota</taxon>
        <taxon>Pezizomycotina</taxon>
        <taxon>Leotiomycetes</taxon>
        <taxon>Helotiales</taxon>
        <taxon>Sclerotiniaceae</taxon>
        <taxon>Monilinia</taxon>
    </lineage>
</organism>
<name>A0A5N6KD14_MONLA</name>
<proteinExistence type="predicted"/>
<dbReference type="AlphaFoldDB" id="A0A5N6KD14"/>
<evidence type="ECO:0000313" key="1">
    <source>
        <dbReference type="EMBL" id="KAB8301298.1"/>
    </source>
</evidence>
<gene>
    <name evidence="1" type="ORF">EYC80_003180</name>
</gene>
<reference evidence="1 2" key="1">
    <citation type="submission" date="2019-06" db="EMBL/GenBank/DDBJ databases">
        <title>Genome Sequence of the Brown Rot Fungal Pathogen Monilinia laxa.</title>
        <authorList>
            <person name="De Miccolis Angelini R.M."/>
            <person name="Landi L."/>
            <person name="Abate D."/>
            <person name="Pollastro S."/>
            <person name="Romanazzi G."/>
            <person name="Faretra F."/>
        </authorList>
    </citation>
    <scope>NUCLEOTIDE SEQUENCE [LARGE SCALE GENOMIC DNA]</scope>
    <source>
        <strain evidence="1 2">Mlax316</strain>
    </source>
</reference>
<accession>A0A5N6KD14</accession>
<protein>
    <submittedName>
        <fullName evidence="1">Uncharacterized protein</fullName>
    </submittedName>
</protein>
<dbReference type="Proteomes" id="UP000326757">
    <property type="component" value="Unassembled WGS sequence"/>
</dbReference>
<evidence type="ECO:0000313" key="2">
    <source>
        <dbReference type="Proteomes" id="UP000326757"/>
    </source>
</evidence>
<dbReference type="EMBL" id="VIGI01000004">
    <property type="protein sequence ID" value="KAB8301298.1"/>
    <property type="molecule type" value="Genomic_DNA"/>
</dbReference>
<sequence length="90" mass="10217">MPTVIKLQHCAAALATMITRYQPLVLPEVWEDKNDPACGDLYPQSSFDMTNSPMVRPFSSFIGGRCDGMDGFSYLCCKFRLKTHLIDFYN</sequence>